<name>A0A2H5BN01_9CAUD</name>
<reference evidence="3" key="1">
    <citation type="submission" date="2017-11" db="EMBL/GenBank/DDBJ databases">
        <title>Complete Genome of Klebsiella pneumoniae Myophage Menlow.</title>
        <authorList>
            <person name="Newkirk H.N."/>
            <person name="Lessor L."/>
            <person name="Liu M."/>
        </authorList>
    </citation>
    <scope>NUCLEOTIDE SEQUENCE [LARGE SCALE GENOMIC DNA]</scope>
</reference>
<proteinExistence type="predicted"/>
<gene>
    <name evidence="2" type="ORF">CPT_Menlow_004</name>
</gene>
<evidence type="ECO:0000313" key="2">
    <source>
        <dbReference type="EMBL" id="AUG87710.1"/>
    </source>
</evidence>
<protein>
    <submittedName>
        <fullName evidence="2">Uncharacterized protein</fullName>
    </submittedName>
</protein>
<sequence length="72" mass="7845">MDSKKTLVAIAMAGAVISAEQALARSYQESRHRGDDIWYSNNSGPGTPGHGRPSVKRPKKAKTHGKNKRKSK</sequence>
<keyword evidence="3" id="KW-1185">Reference proteome</keyword>
<accession>A0A2H5BN01</accession>
<evidence type="ECO:0000256" key="1">
    <source>
        <dbReference type="SAM" id="MobiDB-lite"/>
    </source>
</evidence>
<dbReference type="EMBL" id="MG428990">
    <property type="protein sequence ID" value="AUG87710.1"/>
    <property type="molecule type" value="Genomic_DNA"/>
</dbReference>
<feature type="region of interest" description="Disordered" evidence="1">
    <location>
        <begin position="28"/>
        <end position="72"/>
    </location>
</feature>
<dbReference type="Proteomes" id="UP000241701">
    <property type="component" value="Segment"/>
</dbReference>
<feature type="compositionally biased region" description="Basic residues" evidence="1">
    <location>
        <begin position="53"/>
        <end position="72"/>
    </location>
</feature>
<organism evidence="2 3">
    <name type="scientific">Klebsiella phage Menlow</name>
    <dbReference type="NCBI Taxonomy" id="2054273"/>
    <lineage>
        <taxon>Viruses</taxon>
        <taxon>Duplodnaviria</taxon>
        <taxon>Heunggongvirae</taxon>
        <taxon>Uroviricota</taxon>
        <taxon>Caudoviricetes</taxon>
        <taxon>Pantevenvirales</taxon>
        <taxon>Ackermannviridae</taxon>
        <taxon>Taipeivirus</taxon>
        <taxon>Taipeivirus menlow</taxon>
    </lineage>
</organism>
<evidence type="ECO:0000313" key="3">
    <source>
        <dbReference type="Proteomes" id="UP000241701"/>
    </source>
</evidence>